<dbReference type="Proteomes" id="UP000249577">
    <property type="component" value="Unassembled WGS sequence"/>
</dbReference>
<evidence type="ECO:0000313" key="4">
    <source>
        <dbReference type="Proteomes" id="UP000249577"/>
    </source>
</evidence>
<dbReference type="InterPro" id="IPR011979">
    <property type="entry name" value="Antitox_Xre"/>
</dbReference>
<dbReference type="Pfam" id="PF20432">
    <property type="entry name" value="Xre-like-HTH"/>
    <property type="match status" value="1"/>
</dbReference>
<comment type="caution">
    <text evidence="3">The sequence shown here is derived from an EMBL/GenBank/DDBJ whole genome shotgun (WGS) entry which is preliminary data.</text>
</comment>
<gene>
    <name evidence="3" type="ORF">DI565_16455</name>
</gene>
<dbReference type="EMBL" id="QFPN01000009">
    <property type="protein sequence ID" value="PZQ12412.1"/>
    <property type="molecule type" value="Genomic_DNA"/>
</dbReference>
<dbReference type="Pfam" id="PF09722">
    <property type="entry name" value="Xre_MbcA_ParS_C"/>
    <property type="match status" value="1"/>
</dbReference>
<proteinExistence type="predicted"/>
<sequence length="143" mass="15845">MIGFSTVPSVLGLAGFEKIGQSPLGLVKSIEDGLPLQALQRVSDLIAPTDAQFKYLIVPKATYERRKTQRRLSKMEGALVSRLARVWGFAVEVWGSEEQARAFFFRPHAMLEDQRPIDAVLRSEITTELVIGILGRLKYGSAA</sequence>
<dbReference type="NCBIfam" id="TIGR02293">
    <property type="entry name" value="TAS_TIGR02293"/>
    <property type="match status" value="1"/>
</dbReference>
<evidence type="ECO:0000259" key="1">
    <source>
        <dbReference type="Pfam" id="PF09722"/>
    </source>
</evidence>
<name>A0A2W5K514_ANCNO</name>
<evidence type="ECO:0000259" key="2">
    <source>
        <dbReference type="Pfam" id="PF20432"/>
    </source>
</evidence>
<feature type="domain" description="Antitoxin Xre/MbcA/ParS-like toxin-binding" evidence="1">
    <location>
        <begin position="90"/>
        <end position="140"/>
    </location>
</feature>
<protein>
    <submittedName>
        <fullName evidence="3">Antitoxin</fullName>
    </submittedName>
</protein>
<feature type="domain" description="Antitoxin Xre-like helix-turn-helix" evidence="2">
    <location>
        <begin position="26"/>
        <end position="85"/>
    </location>
</feature>
<organism evidence="3 4">
    <name type="scientific">Ancylobacter novellus</name>
    <name type="common">Thiobacillus novellus</name>
    <dbReference type="NCBI Taxonomy" id="921"/>
    <lineage>
        <taxon>Bacteria</taxon>
        <taxon>Pseudomonadati</taxon>
        <taxon>Pseudomonadota</taxon>
        <taxon>Alphaproteobacteria</taxon>
        <taxon>Hyphomicrobiales</taxon>
        <taxon>Xanthobacteraceae</taxon>
        <taxon>Ancylobacter</taxon>
    </lineage>
</organism>
<reference evidence="3 4" key="1">
    <citation type="submission" date="2017-08" db="EMBL/GenBank/DDBJ databases">
        <title>Infants hospitalized years apart are colonized by the same room-sourced microbial strains.</title>
        <authorList>
            <person name="Brooks B."/>
            <person name="Olm M.R."/>
            <person name="Firek B.A."/>
            <person name="Baker R."/>
            <person name="Thomas B.C."/>
            <person name="Morowitz M.J."/>
            <person name="Banfield J.F."/>
        </authorList>
    </citation>
    <scope>NUCLEOTIDE SEQUENCE [LARGE SCALE GENOMIC DNA]</scope>
    <source>
        <strain evidence="3">S2_005_003_R2_43</strain>
    </source>
</reference>
<dbReference type="InterPro" id="IPR024467">
    <property type="entry name" value="Xre/MbcA/ParS-like_toxin-bd"/>
</dbReference>
<accession>A0A2W5K514</accession>
<evidence type="ECO:0000313" key="3">
    <source>
        <dbReference type="EMBL" id="PZQ12412.1"/>
    </source>
</evidence>
<dbReference type="InterPro" id="IPR046847">
    <property type="entry name" value="Xre-like_HTH"/>
</dbReference>
<dbReference type="GO" id="GO:0003677">
    <property type="term" value="F:DNA binding"/>
    <property type="evidence" value="ECO:0007669"/>
    <property type="project" value="InterPro"/>
</dbReference>
<dbReference type="AlphaFoldDB" id="A0A2W5K514"/>